<evidence type="ECO:0000313" key="2">
    <source>
        <dbReference type="EnsemblPlants" id="OPUNC06G09850.1"/>
    </source>
</evidence>
<feature type="compositionally biased region" description="Polar residues" evidence="1">
    <location>
        <begin position="1"/>
        <end position="23"/>
    </location>
</feature>
<sequence length="77" mass="8193">MSGENRSTPTPVESTNPTRSFQWNPRPLLDPSPSPPILRATSPFELGGGGARAARCDAIERTVEDDEAGLASEVVTK</sequence>
<protein>
    <submittedName>
        <fullName evidence="2">Uncharacterized protein</fullName>
    </submittedName>
</protein>
<name>A0A0E0LA94_ORYPU</name>
<dbReference type="Proteomes" id="UP000026962">
    <property type="component" value="Chromosome 6"/>
</dbReference>
<dbReference type="AlphaFoldDB" id="A0A0E0LA94"/>
<proteinExistence type="predicted"/>
<dbReference type="Gramene" id="OPUNC06G09850.1">
    <property type="protein sequence ID" value="OPUNC06G09850.1"/>
    <property type="gene ID" value="OPUNC06G09850"/>
</dbReference>
<organism evidence="2">
    <name type="scientific">Oryza punctata</name>
    <name type="common">Red rice</name>
    <dbReference type="NCBI Taxonomy" id="4537"/>
    <lineage>
        <taxon>Eukaryota</taxon>
        <taxon>Viridiplantae</taxon>
        <taxon>Streptophyta</taxon>
        <taxon>Embryophyta</taxon>
        <taxon>Tracheophyta</taxon>
        <taxon>Spermatophyta</taxon>
        <taxon>Magnoliopsida</taxon>
        <taxon>Liliopsida</taxon>
        <taxon>Poales</taxon>
        <taxon>Poaceae</taxon>
        <taxon>BOP clade</taxon>
        <taxon>Oryzoideae</taxon>
        <taxon>Oryzeae</taxon>
        <taxon>Oryzinae</taxon>
        <taxon>Oryza</taxon>
    </lineage>
</organism>
<evidence type="ECO:0000313" key="3">
    <source>
        <dbReference type="Proteomes" id="UP000026962"/>
    </source>
</evidence>
<dbReference type="HOGENOM" id="CLU_2642359_0_0_1"/>
<keyword evidence="3" id="KW-1185">Reference proteome</keyword>
<reference evidence="2" key="1">
    <citation type="submission" date="2015-04" db="UniProtKB">
        <authorList>
            <consortium name="EnsemblPlants"/>
        </authorList>
    </citation>
    <scope>IDENTIFICATION</scope>
</reference>
<reference evidence="2" key="2">
    <citation type="submission" date="2018-05" db="EMBL/GenBank/DDBJ databases">
        <title>OpunRS2 (Oryza punctata Reference Sequence Version 2).</title>
        <authorList>
            <person name="Zhang J."/>
            <person name="Kudrna D."/>
            <person name="Lee S."/>
            <person name="Talag J."/>
            <person name="Welchert J."/>
            <person name="Wing R.A."/>
        </authorList>
    </citation>
    <scope>NUCLEOTIDE SEQUENCE [LARGE SCALE GENOMIC DNA]</scope>
</reference>
<feature type="region of interest" description="Disordered" evidence="1">
    <location>
        <begin position="1"/>
        <end position="50"/>
    </location>
</feature>
<evidence type="ECO:0000256" key="1">
    <source>
        <dbReference type="SAM" id="MobiDB-lite"/>
    </source>
</evidence>
<accession>A0A0E0LA94</accession>
<dbReference type="EnsemblPlants" id="OPUNC06G09850.1">
    <property type="protein sequence ID" value="OPUNC06G09850.1"/>
    <property type="gene ID" value="OPUNC06G09850"/>
</dbReference>